<dbReference type="GO" id="GO:0005874">
    <property type="term" value="C:microtubule"/>
    <property type="evidence" value="ECO:0007669"/>
    <property type="project" value="TreeGrafter"/>
</dbReference>
<keyword evidence="4" id="KW-0206">Cytoskeleton</keyword>
<dbReference type="SMART" id="SM00129">
    <property type="entry name" value="KISc"/>
    <property type="match status" value="1"/>
</dbReference>
<feature type="non-terminal residue" evidence="9">
    <location>
        <position position="1"/>
    </location>
</feature>
<dbReference type="PRINTS" id="PR00380">
    <property type="entry name" value="KINESINHEAVY"/>
</dbReference>
<evidence type="ECO:0000313" key="9">
    <source>
        <dbReference type="EMBL" id="JAC13847.1"/>
    </source>
</evidence>
<keyword evidence="6" id="KW-0175">Coiled coil</keyword>
<keyword evidence="2 5" id="KW-0547">Nucleotide-binding</keyword>
<reference evidence="9" key="1">
    <citation type="journal article" date="2014" name="PLoS Negl. Trop. Dis.">
        <title>An updated insight into the Sialotranscriptome of Triatoma infestans: developmental stage and geographic variations.</title>
        <authorList>
            <person name="Schwarz A."/>
            <person name="Medrano-Mercado N."/>
            <person name="Schaub G.A."/>
            <person name="Struchiner C.J."/>
            <person name="Bargues M.D."/>
            <person name="Levy M.Z."/>
            <person name="Ribeiro J.M."/>
        </authorList>
    </citation>
    <scope>NUCLEOTIDE SEQUENCE</scope>
    <source>
        <strain evidence="9">Chile</strain>
        <tissue evidence="9">Salivary glands</tissue>
    </source>
</reference>
<dbReference type="AlphaFoldDB" id="A0A023EXD8"/>
<dbReference type="PROSITE" id="PS50067">
    <property type="entry name" value="KINESIN_MOTOR_2"/>
    <property type="match status" value="1"/>
</dbReference>
<evidence type="ECO:0000256" key="7">
    <source>
        <dbReference type="SAM" id="MobiDB-lite"/>
    </source>
</evidence>
<comment type="similarity">
    <text evidence="5">Belongs to the TRAFAC class myosin-kinesin ATPase superfamily. Kinesin family.</text>
</comment>
<dbReference type="Pfam" id="PF00225">
    <property type="entry name" value="Kinesin"/>
    <property type="match status" value="1"/>
</dbReference>
<dbReference type="EMBL" id="GBBI01004865">
    <property type="protein sequence ID" value="JAC13847.1"/>
    <property type="molecule type" value="mRNA"/>
</dbReference>
<dbReference type="InterPro" id="IPR036961">
    <property type="entry name" value="Kinesin_motor_dom_sf"/>
</dbReference>
<feature type="domain" description="Kinesin motor" evidence="8">
    <location>
        <begin position="1"/>
        <end position="288"/>
    </location>
</feature>
<keyword evidence="3 5" id="KW-0067">ATP-binding</keyword>
<evidence type="ECO:0000256" key="2">
    <source>
        <dbReference type="ARBA" id="ARBA00022741"/>
    </source>
</evidence>
<dbReference type="GO" id="GO:0007018">
    <property type="term" value="P:microtubule-based movement"/>
    <property type="evidence" value="ECO:0007669"/>
    <property type="project" value="InterPro"/>
</dbReference>
<protein>
    <submittedName>
        <fullName evidence="9">Putative kinesin-like protein</fullName>
    </submittedName>
</protein>
<evidence type="ECO:0000256" key="6">
    <source>
        <dbReference type="SAM" id="Coils"/>
    </source>
</evidence>
<dbReference type="PANTHER" id="PTHR24115">
    <property type="entry name" value="KINESIN-RELATED"/>
    <property type="match status" value="1"/>
</dbReference>
<sequence length="695" mass="79874">TMHVRAPQDINKYEPKFIYWEFQTDGIFCNSCQRDVYNVSVKDTVRRAFNGEDFIILAYGPSCTGKTYTMTGLRGMYEQRGIAPRIIYDVYHLVAEYAEVTNVNIYISFVEFFGKEIRDLLTKGPKAVTKRKQPLKIKCNSENEALRLIFEGESRKKFEKDHASCSTTVITIYIDVTWLSKPYAHFLTKIQLVDTAGVESITSKSRSDPCQISSNMAMCWIDYVVANASRVHPDEERPVIVRASQLSEYIGPSLIKGNIRLICHVRLTKDDLLPTLNAMKFGAELKKLPLPELVIAKKLSGQLLIQSLQEENHQLKDELLLNELLKGKFRQAALSQEELSHIIRVAEEYMQGRITSPSILTITDNSILLPVVRQIYTRDMAEMKKEVEKAEERSPSKRAATSAAPFSLTAKRSKRALVSSTKVRGSKASLISRSRQSMSMKSFRKSISISISPSVSFSAVVETDEVTRDHYWEEFFNKYPELDKRLRTMRFNLVNALRDKEEAGKNVMKLRCRLDDAKLKLEDAQWRRKATLGDAIGPDGHEVRSDAEKEAELEVENINKEFLEARQQAVHTHAKYMDIMTIYNDLNETARMEFQEYMNKVYTTTLILPDLDSENIERRLQKSESVWSISGRTDKIIKEEEEQVAQRGYFEHLQMSHGKNLVGPQWLDLASYIKCLILYRKNEFCQIARAQNRIS</sequence>
<feature type="coiled-coil region" evidence="6">
    <location>
        <begin position="500"/>
        <end position="568"/>
    </location>
</feature>
<feature type="region of interest" description="Disordered" evidence="7">
    <location>
        <begin position="388"/>
        <end position="407"/>
    </location>
</feature>
<proteinExistence type="evidence at transcript level"/>
<dbReference type="SUPFAM" id="SSF52540">
    <property type="entry name" value="P-loop containing nucleoside triphosphate hydrolases"/>
    <property type="match status" value="1"/>
</dbReference>
<feature type="binding site" evidence="5">
    <location>
        <begin position="60"/>
        <end position="67"/>
    </location>
    <ligand>
        <name>ATP</name>
        <dbReference type="ChEBI" id="CHEBI:30616"/>
    </ligand>
</feature>
<evidence type="ECO:0000256" key="1">
    <source>
        <dbReference type="ARBA" id="ARBA00004245"/>
    </source>
</evidence>
<dbReference type="GO" id="GO:0005524">
    <property type="term" value="F:ATP binding"/>
    <property type="evidence" value="ECO:0007669"/>
    <property type="project" value="UniProtKB-UniRule"/>
</dbReference>
<evidence type="ECO:0000259" key="8">
    <source>
        <dbReference type="PROSITE" id="PS50067"/>
    </source>
</evidence>
<accession>A0A023EXD8</accession>
<dbReference type="GO" id="GO:0003777">
    <property type="term" value="F:microtubule motor activity"/>
    <property type="evidence" value="ECO:0007669"/>
    <property type="project" value="InterPro"/>
</dbReference>
<comment type="subcellular location">
    <subcellularLocation>
        <location evidence="1">Cytoplasm</location>
        <location evidence="1">Cytoskeleton</location>
    </subcellularLocation>
</comment>
<keyword evidence="4" id="KW-0963">Cytoplasm</keyword>
<dbReference type="GO" id="GO:0016887">
    <property type="term" value="F:ATP hydrolysis activity"/>
    <property type="evidence" value="ECO:0007669"/>
    <property type="project" value="TreeGrafter"/>
</dbReference>
<dbReference type="InterPro" id="IPR027417">
    <property type="entry name" value="P-loop_NTPase"/>
</dbReference>
<name>A0A023EXD8_TRIIF</name>
<dbReference type="InterPro" id="IPR001752">
    <property type="entry name" value="Kinesin_motor_dom"/>
</dbReference>
<evidence type="ECO:0000256" key="4">
    <source>
        <dbReference type="ARBA" id="ARBA00023212"/>
    </source>
</evidence>
<organism evidence="9">
    <name type="scientific">Triatoma infestans</name>
    <name type="common">Assassin bug</name>
    <dbReference type="NCBI Taxonomy" id="30076"/>
    <lineage>
        <taxon>Eukaryota</taxon>
        <taxon>Metazoa</taxon>
        <taxon>Ecdysozoa</taxon>
        <taxon>Arthropoda</taxon>
        <taxon>Hexapoda</taxon>
        <taxon>Insecta</taxon>
        <taxon>Pterygota</taxon>
        <taxon>Neoptera</taxon>
        <taxon>Paraneoptera</taxon>
        <taxon>Hemiptera</taxon>
        <taxon>Heteroptera</taxon>
        <taxon>Panheteroptera</taxon>
        <taxon>Cimicomorpha</taxon>
        <taxon>Reduviidae</taxon>
        <taxon>Triatominae</taxon>
        <taxon>Triatoma</taxon>
    </lineage>
</organism>
<evidence type="ECO:0000256" key="3">
    <source>
        <dbReference type="ARBA" id="ARBA00022840"/>
    </source>
</evidence>
<evidence type="ECO:0000256" key="5">
    <source>
        <dbReference type="PROSITE-ProRule" id="PRU00283"/>
    </source>
</evidence>
<dbReference type="Gene3D" id="3.40.850.10">
    <property type="entry name" value="Kinesin motor domain"/>
    <property type="match status" value="1"/>
</dbReference>
<dbReference type="InterPro" id="IPR027640">
    <property type="entry name" value="Kinesin-like_fam"/>
</dbReference>
<keyword evidence="5" id="KW-0505">Motor protein</keyword>
<dbReference type="GO" id="GO:0008017">
    <property type="term" value="F:microtubule binding"/>
    <property type="evidence" value="ECO:0007669"/>
    <property type="project" value="InterPro"/>
</dbReference>
<dbReference type="GO" id="GO:0005871">
    <property type="term" value="C:kinesin complex"/>
    <property type="evidence" value="ECO:0007669"/>
    <property type="project" value="TreeGrafter"/>
</dbReference>